<reference evidence="4" key="1">
    <citation type="submission" date="2013-03" db="EMBL/GenBank/DDBJ databases">
        <title>The Genome Sequence of Anopheles dirus WRAIR2.</title>
        <authorList>
            <consortium name="The Broad Institute Genomics Platform"/>
            <person name="Neafsey D.E."/>
            <person name="Walton C."/>
            <person name="Walker B."/>
            <person name="Young S.K."/>
            <person name="Zeng Q."/>
            <person name="Gargeya S."/>
            <person name="Fitzgerald M."/>
            <person name="Haas B."/>
            <person name="Abouelleil A."/>
            <person name="Allen A.W."/>
            <person name="Alvarado L."/>
            <person name="Arachchi H.M."/>
            <person name="Berlin A.M."/>
            <person name="Chapman S.B."/>
            <person name="Gainer-Dewar J."/>
            <person name="Goldberg J."/>
            <person name="Griggs A."/>
            <person name="Gujja S."/>
            <person name="Hansen M."/>
            <person name="Howarth C."/>
            <person name="Imamovic A."/>
            <person name="Ireland A."/>
            <person name="Larimer J."/>
            <person name="McCowan C."/>
            <person name="Murphy C."/>
            <person name="Pearson M."/>
            <person name="Poon T.W."/>
            <person name="Priest M."/>
            <person name="Roberts A."/>
            <person name="Saif S."/>
            <person name="Shea T."/>
            <person name="Sisk P."/>
            <person name="Sykes S."/>
            <person name="Wortman J."/>
            <person name="Nusbaum C."/>
            <person name="Birren B."/>
        </authorList>
    </citation>
    <scope>NUCLEOTIDE SEQUENCE [LARGE SCALE GENOMIC DNA]</scope>
    <source>
        <strain evidence="4">WRAIR2</strain>
    </source>
</reference>
<dbReference type="InterPro" id="IPR033349">
    <property type="entry name" value="ATRIP"/>
</dbReference>
<accession>A0A182NFC1</accession>
<feature type="compositionally biased region" description="Pro residues" evidence="2">
    <location>
        <begin position="239"/>
        <end position="251"/>
    </location>
</feature>
<feature type="compositionally biased region" description="Low complexity" evidence="2">
    <location>
        <begin position="207"/>
        <end position="216"/>
    </location>
</feature>
<feature type="region of interest" description="Disordered" evidence="2">
    <location>
        <begin position="1"/>
        <end position="20"/>
    </location>
</feature>
<feature type="compositionally biased region" description="Polar residues" evidence="2">
    <location>
        <begin position="28"/>
        <end position="45"/>
    </location>
</feature>
<evidence type="ECO:0000313" key="3">
    <source>
        <dbReference type="EnsemblMetazoa" id="ADIR006343-PA"/>
    </source>
</evidence>
<feature type="coiled-coil region" evidence="1">
    <location>
        <begin position="326"/>
        <end position="353"/>
    </location>
</feature>
<evidence type="ECO:0000256" key="2">
    <source>
        <dbReference type="SAM" id="MobiDB-lite"/>
    </source>
</evidence>
<keyword evidence="4" id="KW-1185">Reference proteome</keyword>
<dbReference type="PANTHER" id="PTHR28594:SF1">
    <property type="entry name" value="ATR-INTERACTING PROTEIN"/>
    <property type="match status" value="1"/>
</dbReference>
<dbReference type="EnsemblMetazoa" id="ADIR006343-RA">
    <property type="protein sequence ID" value="ADIR006343-PA"/>
    <property type="gene ID" value="ADIR006343"/>
</dbReference>
<feature type="region of interest" description="Disordered" evidence="2">
    <location>
        <begin position="28"/>
        <end position="48"/>
    </location>
</feature>
<dbReference type="Proteomes" id="UP000075884">
    <property type="component" value="Unassembled WGS sequence"/>
</dbReference>
<dbReference type="PANTHER" id="PTHR28594">
    <property type="entry name" value="ATR-INTERACTING PROTEIN"/>
    <property type="match status" value="1"/>
</dbReference>
<dbReference type="GO" id="GO:0000077">
    <property type="term" value="P:DNA damage checkpoint signaling"/>
    <property type="evidence" value="ECO:0007669"/>
    <property type="project" value="InterPro"/>
</dbReference>
<dbReference type="VEuPathDB" id="VectorBase:ADIR006343"/>
<feature type="region of interest" description="Disordered" evidence="2">
    <location>
        <begin position="190"/>
        <end position="216"/>
    </location>
</feature>
<feature type="coiled-coil region" evidence="1">
    <location>
        <begin position="269"/>
        <end position="296"/>
    </location>
</feature>
<feature type="region of interest" description="Disordered" evidence="2">
    <location>
        <begin position="895"/>
        <end position="919"/>
    </location>
</feature>
<dbReference type="GO" id="GO:0006281">
    <property type="term" value="P:DNA repair"/>
    <property type="evidence" value="ECO:0007669"/>
    <property type="project" value="TreeGrafter"/>
</dbReference>
<organism evidence="3 4">
    <name type="scientific">Anopheles dirus</name>
    <dbReference type="NCBI Taxonomy" id="7168"/>
    <lineage>
        <taxon>Eukaryota</taxon>
        <taxon>Metazoa</taxon>
        <taxon>Ecdysozoa</taxon>
        <taxon>Arthropoda</taxon>
        <taxon>Hexapoda</taxon>
        <taxon>Insecta</taxon>
        <taxon>Pterygota</taxon>
        <taxon>Neoptera</taxon>
        <taxon>Endopterygota</taxon>
        <taxon>Diptera</taxon>
        <taxon>Nematocera</taxon>
        <taxon>Culicoidea</taxon>
        <taxon>Culicidae</taxon>
        <taxon>Anophelinae</taxon>
        <taxon>Anopheles</taxon>
    </lineage>
</organism>
<reference evidence="3" key="2">
    <citation type="submission" date="2020-05" db="UniProtKB">
        <authorList>
            <consortium name="EnsemblMetazoa"/>
        </authorList>
    </citation>
    <scope>IDENTIFICATION</scope>
    <source>
        <strain evidence="3">WRAIR2</strain>
    </source>
</reference>
<proteinExistence type="predicted"/>
<name>A0A182NFC1_9DIPT</name>
<protein>
    <submittedName>
        <fullName evidence="3">Uncharacterized protein</fullName>
    </submittedName>
</protein>
<evidence type="ECO:0000313" key="4">
    <source>
        <dbReference type="Proteomes" id="UP000075884"/>
    </source>
</evidence>
<evidence type="ECO:0000256" key="1">
    <source>
        <dbReference type="SAM" id="Coils"/>
    </source>
</evidence>
<dbReference type="AlphaFoldDB" id="A0A182NFC1"/>
<feature type="region of interest" description="Disordered" evidence="2">
    <location>
        <begin position="233"/>
        <end position="257"/>
    </location>
</feature>
<keyword evidence="1" id="KW-0175">Coiled coil</keyword>
<sequence length="939" mass="105602">MSKRAGYFQMKQPSFASKKPKLDIEIIPSQQYNPKPTSSNSNNGCNGVAAKPSVENLWDDDDDDIIVLATQAFEADITFGKFSRSVKSSTQATTEVITAGPGAGKPSEKVPDKLVAVLFADGDDDLFSEKLDDNYRNIDNAINEYFNNNDDDFNMLEFQQRDQNPWVGGTSEAKSEPAKPIVPVPEEEFKAPIPVPKPSVKNETPTSLSKDSYPAASSSSRVGMVFRAKTATAAASVQPQPPKMVPAAPPKPEPESMTKKQEHAKDIQVKFLTKHVEQLAKKVEMLQKDYNEAMEKTQVKDGEVSMLRYELKMVKGTNEQLRSEKIREKETIQKEWIEKMRNLEKTIATQKLENDFREMEIMNLRTKHLNASTRVMEVRECAERVPGVGSKNRAPDATEADSFILSELLPALSLSEPTLQEQSAEVLHFDPRVFLHPTDSGAKQEGKLRKHSRLTRNERAVDDQFVTLQTCLLQLLRDIATDAGGCSRLHLSAELFPLVAEATETGLNEIVLYCRRLAQQQDFEVRQGGGAVAARGTERSVQGRARSKMELTAPVNVFQQEPLFVGEQAIVIRRFLAMVGLYCRVSNELVVKRLLERGLVSRLAKDVRRFSSASFLISLHGMVTGAAALLNGLSFRPQRLKTYAEKGSDLMDLFRSIVLCQTDTPSSLVELSEFLRRLSQVNDASVQLLLNRLCTSHQPAEGHSTSKKSYRLKSISFSQETCTLQMYAALLESSIRQHVRYAGWQLKPLLKNAENTILFLRNVVRRPIGWIRSFHDKSDPNGCDLCHIRMVSAFLVLLYRVLLCWTQRTVLDADDESGMQRIAQNGVLLMYDLFQTAYRKKLLRVGGHALRYRLRVVYNWLKLYEKELDFRHVHSTTLKMLDMRLLMSDPLRSSLETDSQGEASGRGKHPGDGEATDSGGVLEEMFSDFVKNRFLLQPG</sequence>